<gene>
    <name evidence="5" type="ORF">EIP91_000830</name>
</gene>
<dbReference type="EMBL" id="RWJN01000012">
    <property type="protein sequence ID" value="TCD70924.1"/>
    <property type="molecule type" value="Genomic_DNA"/>
</dbReference>
<dbReference type="STRING" id="92696.A0A4R0S304"/>
<name>A0A4R0S304_9APHY</name>
<accession>A0A4R0S304</accession>
<dbReference type="InterPro" id="IPR013078">
    <property type="entry name" value="His_Pase_superF_clade-1"/>
</dbReference>
<evidence type="ECO:0000256" key="1">
    <source>
        <dbReference type="ARBA" id="ARBA00022801"/>
    </source>
</evidence>
<evidence type="ECO:0000313" key="6">
    <source>
        <dbReference type="Proteomes" id="UP000292702"/>
    </source>
</evidence>
<keyword evidence="6" id="KW-1185">Reference proteome</keyword>
<dbReference type="GO" id="GO:0045820">
    <property type="term" value="P:negative regulation of glycolytic process"/>
    <property type="evidence" value="ECO:0007669"/>
    <property type="project" value="TreeGrafter"/>
</dbReference>
<sequence length="275" mass="29672">MATPSAIRIYIVRHGETDANRLGILQGQMDTPLNANGVLQAEQTAEALERVRFVGAYASDLQRAGKTAEIILSKHPGVELKRYEELRERSLGSLEGKKTTELGRAELSDDVETSAVFAARVIRWWNKIVVQRHAQQAQVRDTAAKATAEQDTSQDKYEESIDTASGTSDTTKNESSRLSPQQPNTIPNILVVSHGGAIGTLVIQLLGSRKLRCAEGVVVGRCINASISVVEVRASGNGVLLSYADTTHLEETLELVEVNADVVGDEDSDGAPRAV</sequence>
<evidence type="ECO:0000256" key="4">
    <source>
        <dbReference type="SAM" id="MobiDB-lite"/>
    </source>
</evidence>
<dbReference type="CDD" id="cd07067">
    <property type="entry name" value="HP_PGM_like"/>
    <property type="match status" value="1"/>
</dbReference>
<dbReference type="SUPFAM" id="SSF53254">
    <property type="entry name" value="Phosphoglycerate mutase-like"/>
    <property type="match status" value="1"/>
</dbReference>
<comment type="caution">
    <text evidence="5">The sequence shown here is derived from an EMBL/GenBank/DDBJ whole genome shotgun (WGS) entry which is preliminary data.</text>
</comment>
<dbReference type="InterPro" id="IPR001345">
    <property type="entry name" value="PG/BPGM_mutase_AS"/>
</dbReference>
<feature type="binding site" evidence="3">
    <location>
        <position position="63"/>
    </location>
    <ligand>
        <name>substrate</name>
    </ligand>
</feature>
<evidence type="ECO:0000313" key="5">
    <source>
        <dbReference type="EMBL" id="TCD70924.1"/>
    </source>
</evidence>
<dbReference type="InterPro" id="IPR029033">
    <property type="entry name" value="His_PPase_superfam"/>
</dbReference>
<feature type="active site" description="Proton donor/acceptor" evidence="2">
    <location>
        <position position="88"/>
    </location>
</feature>
<evidence type="ECO:0000256" key="2">
    <source>
        <dbReference type="PIRSR" id="PIRSR613078-1"/>
    </source>
</evidence>
<dbReference type="Proteomes" id="UP000292702">
    <property type="component" value="Unassembled WGS sequence"/>
</dbReference>
<dbReference type="SMART" id="SM00855">
    <property type="entry name" value="PGAM"/>
    <property type="match status" value="1"/>
</dbReference>
<dbReference type="PANTHER" id="PTHR46517:SF1">
    <property type="entry name" value="FRUCTOSE-2,6-BISPHOSPHATASE TIGAR"/>
    <property type="match status" value="1"/>
</dbReference>
<protein>
    <recommendedName>
        <fullName evidence="7">Phosphoglycerate mutase</fullName>
    </recommendedName>
</protein>
<dbReference type="PANTHER" id="PTHR46517">
    <property type="entry name" value="FRUCTOSE-2,6-BISPHOSPHATASE TIGAR"/>
    <property type="match status" value="1"/>
</dbReference>
<dbReference type="Pfam" id="PF00300">
    <property type="entry name" value="His_Phos_1"/>
    <property type="match status" value="1"/>
</dbReference>
<proteinExistence type="predicted"/>
<dbReference type="InterPro" id="IPR051695">
    <property type="entry name" value="Phosphoglycerate_Mutase"/>
</dbReference>
<feature type="active site" description="Tele-phosphohistidine intermediate" evidence="2">
    <location>
        <position position="14"/>
    </location>
</feature>
<dbReference type="OrthoDB" id="354304at2759"/>
<dbReference type="PROSITE" id="PS00175">
    <property type="entry name" value="PG_MUTASE"/>
    <property type="match status" value="1"/>
</dbReference>
<evidence type="ECO:0000256" key="3">
    <source>
        <dbReference type="PIRSR" id="PIRSR613078-2"/>
    </source>
</evidence>
<evidence type="ECO:0008006" key="7">
    <source>
        <dbReference type="Google" id="ProtNLM"/>
    </source>
</evidence>
<feature type="region of interest" description="Disordered" evidence="4">
    <location>
        <begin position="139"/>
        <end position="184"/>
    </location>
</feature>
<dbReference type="Gene3D" id="3.40.50.1240">
    <property type="entry name" value="Phosphoglycerate mutase-like"/>
    <property type="match status" value="1"/>
</dbReference>
<keyword evidence="1" id="KW-0378">Hydrolase</keyword>
<dbReference type="GO" id="GO:0004331">
    <property type="term" value="F:fructose-2,6-bisphosphate 2-phosphatase activity"/>
    <property type="evidence" value="ECO:0007669"/>
    <property type="project" value="TreeGrafter"/>
</dbReference>
<organism evidence="5 6">
    <name type="scientific">Steccherinum ochraceum</name>
    <dbReference type="NCBI Taxonomy" id="92696"/>
    <lineage>
        <taxon>Eukaryota</taxon>
        <taxon>Fungi</taxon>
        <taxon>Dikarya</taxon>
        <taxon>Basidiomycota</taxon>
        <taxon>Agaricomycotina</taxon>
        <taxon>Agaricomycetes</taxon>
        <taxon>Polyporales</taxon>
        <taxon>Steccherinaceae</taxon>
        <taxon>Steccherinum</taxon>
    </lineage>
</organism>
<feature type="binding site" evidence="3">
    <location>
        <begin position="13"/>
        <end position="20"/>
    </location>
    <ligand>
        <name>substrate</name>
    </ligand>
</feature>
<dbReference type="GO" id="GO:0043456">
    <property type="term" value="P:regulation of pentose-phosphate shunt"/>
    <property type="evidence" value="ECO:0007669"/>
    <property type="project" value="TreeGrafter"/>
</dbReference>
<dbReference type="GO" id="GO:0005829">
    <property type="term" value="C:cytosol"/>
    <property type="evidence" value="ECO:0007669"/>
    <property type="project" value="TreeGrafter"/>
</dbReference>
<reference evidence="5 6" key="1">
    <citation type="submission" date="2018-11" db="EMBL/GenBank/DDBJ databases">
        <title>Genome assembly of Steccherinum ochraceum LE-BIN_3174, the white-rot fungus of the Steccherinaceae family (The Residual Polyporoid clade, Polyporales, Basidiomycota).</title>
        <authorList>
            <person name="Fedorova T.V."/>
            <person name="Glazunova O.A."/>
            <person name="Landesman E.O."/>
            <person name="Moiseenko K.V."/>
            <person name="Psurtseva N.V."/>
            <person name="Savinova O.S."/>
            <person name="Shakhova N.V."/>
            <person name="Tyazhelova T.V."/>
            <person name="Vasina D.V."/>
        </authorList>
    </citation>
    <scope>NUCLEOTIDE SEQUENCE [LARGE SCALE GENOMIC DNA]</scope>
    <source>
        <strain evidence="5 6">LE-BIN_3174</strain>
    </source>
</reference>
<dbReference type="AlphaFoldDB" id="A0A4R0S304"/>